<accession>A0A094SPK7</accession>
<name>A0A094SPK7_9ZZZZ</name>
<organism evidence="2">
    <name type="scientific">freshwater metagenome</name>
    <dbReference type="NCBI Taxonomy" id="449393"/>
    <lineage>
        <taxon>unclassified sequences</taxon>
        <taxon>metagenomes</taxon>
        <taxon>ecological metagenomes</taxon>
    </lineage>
</organism>
<proteinExistence type="predicted"/>
<evidence type="ECO:0000313" key="2">
    <source>
        <dbReference type="EMBL" id="KGA20583.1"/>
    </source>
</evidence>
<feature type="transmembrane region" description="Helical" evidence="1">
    <location>
        <begin position="79"/>
        <end position="96"/>
    </location>
</feature>
<evidence type="ECO:0000256" key="1">
    <source>
        <dbReference type="SAM" id="Phobius"/>
    </source>
</evidence>
<dbReference type="AlphaFoldDB" id="A0A094SPK7"/>
<reference evidence="2" key="1">
    <citation type="submission" date="2014-05" db="EMBL/GenBank/DDBJ databases">
        <title>Key roles for freshwater Actinobacteria revealed by deep metagenomic sequencing.</title>
        <authorList>
            <person name="Ghai R."/>
            <person name="Mizuno C.M."/>
            <person name="Picazo A."/>
            <person name="Camacho A."/>
            <person name="Rodriguez-Valera F."/>
        </authorList>
    </citation>
    <scope>NUCLEOTIDE SEQUENCE</scope>
</reference>
<sequence length="126" mass="13563">MAPLFSNPELRRTMVVALLRIEGSFILALGLFLIVKGLVDGGSIEWFVISGILIMAFAGGFGLLLAANGFKARRMYGRAPAVLANLIAIGVSKYIFEAGFWWAALPLALFAALTIYCAVSIIPEKK</sequence>
<feature type="transmembrane region" description="Helical" evidence="1">
    <location>
        <begin position="46"/>
        <end position="67"/>
    </location>
</feature>
<keyword evidence="1" id="KW-0472">Membrane</keyword>
<feature type="transmembrane region" description="Helical" evidence="1">
    <location>
        <begin position="102"/>
        <end position="122"/>
    </location>
</feature>
<feature type="transmembrane region" description="Helical" evidence="1">
    <location>
        <begin position="12"/>
        <end position="34"/>
    </location>
</feature>
<keyword evidence="1" id="KW-0812">Transmembrane</keyword>
<gene>
    <name evidence="2" type="ORF">GM50_1055</name>
</gene>
<keyword evidence="1" id="KW-1133">Transmembrane helix</keyword>
<protein>
    <submittedName>
        <fullName evidence="2">Uncharacterized protein</fullName>
    </submittedName>
</protein>
<comment type="caution">
    <text evidence="2">The sequence shown here is derived from an EMBL/GenBank/DDBJ whole genome shotgun (WGS) entry which is preliminary data.</text>
</comment>
<dbReference type="EMBL" id="JNSK01000002">
    <property type="protein sequence ID" value="KGA20583.1"/>
    <property type="molecule type" value="Genomic_DNA"/>
</dbReference>